<gene>
    <name evidence="2" type="ORF">DPV97_01245</name>
</gene>
<organism evidence="2 3">
    <name type="scientific">Haemophilus parainfluenzae</name>
    <dbReference type="NCBI Taxonomy" id="729"/>
    <lineage>
        <taxon>Bacteria</taxon>
        <taxon>Pseudomonadati</taxon>
        <taxon>Pseudomonadota</taxon>
        <taxon>Gammaproteobacteria</taxon>
        <taxon>Pasteurellales</taxon>
        <taxon>Pasteurellaceae</taxon>
        <taxon>Haemophilus</taxon>
    </lineage>
</organism>
<keyword evidence="1" id="KW-1133">Transmembrane helix</keyword>
<feature type="transmembrane region" description="Helical" evidence="1">
    <location>
        <begin position="42"/>
        <end position="63"/>
    </location>
</feature>
<proteinExistence type="predicted"/>
<reference evidence="2 3" key="1">
    <citation type="submission" date="2018-05" db="EMBL/GenBank/DDBJ databases">
        <title>Draft Genome Sequences for a Diverse set of 7 Haemophilus Species.</title>
        <authorList>
            <person name="Nichols M."/>
            <person name="Topaz N."/>
            <person name="Wang X."/>
            <person name="Wang X."/>
            <person name="Boxrud D."/>
        </authorList>
    </citation>
    <scope>NUCLEOTIDE SEQUENCE [LARGE SCALE GENOMIC DNA]</scope>
    <source>
        <strain evidence="2 3">C2008003258</strain>
    </source>
</reference>
<evidence type="ECO:0000313" key="2">
    <source>
        <dbReference type="EMBL" id="RDE94118.1"/>
    </source>
</evidence>
<dbReference type="AlphaFoldDB" id="A0AB37IKJ9"/>
<comment type="caution">
    <text evidence="2">The sequence shown here is derived from an EMBL/GenBank/DDBJ whole genome shotgun (WGS) entry which is preliminary data.</text>
</comment>
<keyword evidence="1" id="KW-0472">Membrane</keyword>
<evidence type="ECO:0000256" key="1">
    <source>
        <dbReference type="SAM" id="Phobius"/>
    </source>
</evidence>
<dbReference type="EMBL" id="QEPZ01000001">
    <property type="protein sequence ID" value="RDE94118.1"/>
    <property type="molecule type" value="Genomic_DNA"/>
</dbReference>
<sequence>MERPISVSVIAWLSILGGASGCFSLLFSLFEETFSLSFDQILRLYLINFVLGVLIFLTGIKLLEGQNSGRILFIISALLYIVWSWISLRS</sequence>
<dbReference type="Proteomes" id="UP000253763">
    <property type="component" value="Unassembled WGS sequence"/>
</dbReference>
<dbReference type="PROSITE" id="PS51257">
    <property type="entry name" value="PROKAR_LIPOPROTEIN"/>
    <property type="match status" value="1"/>
</dbReference>
<accession>A0AB37IKJ9</accession>
<feature type="transmembrane region" description="Helical" evidence="1">
    <location>
        <begin position="70"/>
        <end position="88"/>
    </location>
</feature>
<protein>
    <submittedName>
        <fullName evidence="2">Uncharacterized protein</fullName>
    </submittedName>
</protein>
<feature type="transmembrane region" description="Helical" evidence="1">
    <location>
        <begin position="7"/>
        <end position="30"/>
    </location>
</feature>
<name>A0AB37IKJ9_HAEPA</name>
<keyword evidence="1" id="KW-0812">Transmembrane</keyword>
<evidence type="ECO:0000313" key="3">
    <source>
        <dbReference type="Proteomes" id="UP000253763"/>
    </source>
</evidence>